<dbReference type="InterPro" id="IPR030934">
    <property type="entry name" value="Intein_C"/>
</dbReference>
<accession>A0A7M1RWN1</accession>
<dbReference type="Proteomes" id="UP000594003">
    <property type="component" value="Segment"/>
</dbReference>
<dbReference type="RefSeq" id="YP_010110995.1">
    <property type="nucleotide sequence ID" value="NC_055877.1"/>
</dbReference>
<dbReference type="PROSITE" id="PS50818">
    <property type="entry name" value="INTEIN_C_TER"/>
    <property type="match status" value="1"/>
</dbReference>
<proteinExistence type="predicted"/>
<evidence type="ECO:0000313" key="1">
    <source>
        <dbReference type="EMBL" id="QOR58837.1"/>
    </source>
</evidence>
<protein>
    <submittedName>
        <fullName evidence="1">Uncharacterized protein</fullName>
    </submittedName>
</protein>
<sequence length="191" mass="21766">MFENDYGRIMTDAKGKAKTNISGKLQDVVTIYDVFIGAGTYLAPEIAIHCSKTATEVAYYILRHLGFNETTIEFTAKEVISSGLVNAKTPNRVRDAIKELIDFGVMIAWKDIDKIKKYNVEVNSHTYLLNPLLIRRCSARSYKRNCEVTKDKFNNGKVVFIKEQDAMVYNFSKMVKLNLPNLENVNLEIEL</sequence>
<name>A0A7M1RWN1_9CAUD</name>
<dbReference type="KEGG" id="vg:65129413"/>
<evidence type="ECO:0000313" key="2">
    <source>
        <dbReference type="Proteomes" id="UP000594003"/>
    </source>
</evidence>
<reference evidence="1 2" key="1">
    <citation type="submission" date="2020-07" db="EMBL/GenBank/DDBJ databases">
        <title>Taxonomic proposal: Crassvirales, a new order of highly abundant and diverse bacterial viruses.</title>
        <authorList>
            <person name="Shkoporov A.N."/>
            <person name="Stockdale S.R."/>
            <person name="Guerin E."/>
            <person name="Ross R.P."/>
            <person name="Hill C."/>
        </authorList>
    </citation>
    <scope>NUCLEOTIDE SEQUENCE [LARGE SCALE GENOMIC DNA]</scope>
</reference>
<organism evidence="1 2">
    <name type="scientific">uncultured phage cr8_1</name>
    <dbReference type="NCBI Taxonomy" id="2772068"/>
    <lineage>
        <taxon>Viruses</taxon>
        <taxon>Duplodnaviria</taxon>
        <taxon>Heunggongvirae</taxon>
        <taxon>Uroviricota</taxon>
        <taxon>Caudoviricetes</taxon>
        <taxon>Crassvirales</taxon>
        <taxon>Intestiviridae</taxon>
        <taxon>Obtuvirinae</taxon>
        <taxon>Fohxhuevirus</taxon>
        <taxon>Fohxhuevirus gastrointestinalis</taxon>
    </lineage>
</organism>
<dbReference type="GeneID" id="65129413"/>
<keyword evidence="2" id="KW-1185">Reference proteome</keyword>
<dbReference type="EMBL" id="MT774384">
    <property type="protein sequence ID" value="QOR58837.1"/>
    <property type="molecule type" value="Genomic_DNA"/>
</dbReference>